<gene>
    <name evidence="6" type="ORF">CONCODRAFT_10158</name>
</gene>
<evidence type="ECO:0000256" key="1">
    <source>
        <dbReference type="ARBA" id="ARBA00022723"/>
    </source>
</evidence>
<dbReference type="PROSITE" id="PS00497">
    <property type="entry name" value="TYROSINASE_1"/>
    <property type="match status" value="1"/>
</dbReference>
<keyword evidence="2" id="KW-0186">Copper</keyword>
<proteinExistence type="predicted"/>
<dbReference type="GO" id="GO:0016491">
    <property type="term" value="F:oxidoreductase activity"/>
    <property type="evidence" value="ECO:0007669"/>
    <property type="project" value="InterPro"/>
</dbReference>
<dbReference type="PANTHER" id="PTHR11474">
    <property type="entry name" value="TYROSINASE FAMILY MEMBER"/>
    <property type="match status" value="1"/>
</dbReference>
<feature type="domain" description="Tyrosinase copper-binding" evidence="4">
    <location>
        <begin position="72"/>
        <end position="89"/>
    </location>
</feature>
<evidence type="ECO:0000313" key="6">
    <source>
        <dbReference type="EMBL" id="KXN67707.1"/>
    </source>
</evidence>
<keyword evidence="3" id="KW-0732">Signal</keyword>
<protein>
    <submittedName>
        <fullName evidence="6">Di-copper centre-containing protein</fullName>
    </submittedName>
</protein>
<feature type="signal peptide" evidence="3">
    <location>
        <begin position="1"/>
        <end position="18"/>
    </location>
</feature>
<dbReference type="InterPro" id="IPR002227">
    <property type="entry name" value="Tyrosinase_Cu-bd"/>
</dbReference>
<evidence type="ECO:0000259" key="5">
    <source>
        <dbReference type="PROSITE" id="PS00498"/>
    </source>
</evidence>
<dbReference type="AlphaFoldDB" id="A0A137NY78"/>
<dbReference type="InterPro" id="IPR050316">
    <property type="entry name" value="Tyrosinase/Hemocyanin"/>
</dbReference>
<sequence length="393" mass="45167">MLLANIIISLLSLELVTGQNRCSQANIKTRKNILNLTSSELKKWLDVTKKFSKTKRFNELSKIHNDNNEYIHGTELFLPWHRKFLATYEAELLKIDSSVVMPFIDWTTYSSKPHQHPVLQDNMYGGNGNKNNNWCLDSGTFARTNVTTPNPKCLQRRYDQNDNTELSSFSSKEDVQSSIDGNDKYSDFRSSIQGNIHNSPHYYIGNEDFDMAQLYSPNDPLFYLHHAFIDNMWFQWQSKKESRFDEYNTNSGEVSKNDKLVALSGKVGDVLDPRKGLCYKYDSWGTGESMQRSLEKSLAMSNNKTEFSTNQQLSLWDKVKAIQFDKEADKIPNIGKPASRSSKCLIPKPGKLSREFLGMMNIDYAEYEKNRIMSVKVIDMLNADPEYEPAEGC</sequence>
<evidence type="ECO:0000313" key="7">
    <source>
        <dbReference type="Proteomes" id="UP000070444"/>
    </source>
</evidence>
<keyword evidence="1" id="KW-0479">Metal-binding</keyword>
<feature type="domain" description="Tyrosinase copper-binding" evidence="5">
    <location>
        <begin position="219"/>
        <end position="230"/>
    </location>
</feature>
<dbReference type="STRING" id="796925.A0A137NY78"/>
<dbReference type="SUPFAM" id="SSF48056">
    <property type="entry name" value="Di-copper centre-containing domain"/>
    <property type="match status" value="1"/>
</dbReference>
<accession>A0A137NY78</accession>
<dbReference type="Proteomes" id="UP000070444">
    <property type="component" value="Unassembled WGS sequence"/>
</dbReference>
<dbReference type="Pfam" id="PF00264">
    <property type="entry name" value="Tyrosinase"/>
    <property type="match status" value="1"/>
</dbReference>
<dbReference type="InterPro" id="IPR008922">
    <property type="entry name" value="Di-copper_centre_dom_sf"/>
</dbReference>
<evidence type="ECO:0000256" key="2">
    <source>
        <dbReference type="ARBA" id="ARBA00023008"/>
    </source>
</evidence>
<dbReference type="OrthoDB" id="6132182at2759"/>
<dbReference type="EMBL" id="KQ964617">
    <property type="protein sequence ID" value="KXN67707.1"/>
    <property type="molecule type" value="Genomic_DNA"/>
</dbReference>
<keyword evidence="7" id="KW-1185">Reference proteome</keyword>
<organism evidence="6 7">
    <name type="scientific">Conidiobolus coronatus (strain ATCC 28846 / CBS 209.66 / NRRL 28638)</name>
    <name type="common">Delacroixia coronata</name>
    <dbReference type="NCBI Taxonomy" id="796925"/>
    <lineage>
        <taxon>Eukaryota</taxon>
        <taxon>Fungi</taxon>
        <taxon>Fungi incertae sedis</taxon>
        <taxon>Zoopagomycota</taxon>
        <taxon>Entomophthoromycotina</taxon>
        <taxon>Entomophthoromycetes</taxon>
        <taxon>Entomophthorales</taxon>
        <taxon>Ancylistaceae</taxon>
        <taxon>Conidiobolus</taxon>
    </lineage>
</organism>
<evidence type="ECO:0000259" key="4">
    <source>
        <dbReference type="PROSITE" id="PS00497"/>
    </source>
</evidence>
<name>A0A137NY78_CONC2</name>
<dbReference type="PROSITE" id="PS00498">
    <property type="entry name" value="TYROSINASE_2"/>
    <property type="match status" value="1"/>
</dbReference>
<dbReference type="PANTHER" id="PTHR11474:SF126">
    <property type="entry name" value="TYROSINASE-LIKE PROTEIN TYR-1-RELATED"/>
    <property type="match status" value="1"/>
</dbReference>
<reference evidence="6 7" key="1">
    <citation type="journal article" date="2015" name="Genome Biol. Evol.">
        <title>Phylogenomic analyses indicate that early fungi evolved digesting cell walls of algal ancestors of land plants.</title>
        <authorList>
            <person name="Chang Y."/>
            <person name="Wang S."/>
            <person name="Sekimoto S."/>
            <person name="Aerts A.L."/>
            <person name="Choi C."/>
            <person name="Clum A."/>
            <person name="LaButti K.M."/>
            <person name="Lindquist E.A."/>
            <person name="Yee Ngan C."/>
            <person name="Ohm R.A."/>
            <person name="Salamov A.A."/>
            <person name="Grigoriev I.V."/>
            <person name="Spatafora J.W."/>
            <person name="Berbee M.L."/>
        </authorList>
    </citation>
    <scope>NUCLEOTIDE SEQUENCE [LARGE SCALE GENOMIC DNA]</scope>
    <source>
        <strain evidence="6 7">NRRL 28638</strain>
    </source>
</reference>
<dbReference type="GO" id="GO:0046872">
    <property type="term" value="F:metal ion binding"/>
    <property type="evidence" value="ECO:0007669"/>
    <property type="project" value="UniProtKB-KW"/>
</dbReference>
<dbReference type="PRINTS" id="PR00092">
    <property type="entry name" value="TYROSINASE"/>
</dbReference>
<dbReference type="Gene3D" id="1.10.1280.10">
    <property type="entry name" value="Di-copper center containing domain from catechol oxidase"/>
    <property type="match status" value="1"/>
</dbReference>
<evidence type="ECO:0000256" key="3">
    <source>
        <dbReference type="SAM" id="SignalP"/>
    </source>
</evidence>
<feature type="chain" id="PRO_5007294215" evidence="3">
    <location>
        <begin position="19"/>
        <end position="393"/>
    </location>
</feature>